<name>A0A8X6TYP3_NEPPI</name>
<feature type="region of interest" description="Disordered" evidence="1">
    <location>
        <begin position="28"/>
        <end position="87"/>
    </location>
</feature>
<evidence type="ECO:0000313" key="2">
    <source>
        <dbReference type="EMBL" id="GFT61181.1"/>
    </source>
</evidence>
<reference evidence="2" key="1">
    <citation type="submission" date="2020-08" db="EMBL/GenBank/DDBJ databases">
        <title>Multicomponent nature underlies the extraordinary mechanical properties of spider dragline silk.</title>
        <authorList>
            <person name="Kono N."/>
            <person name="Nakamura H."/>
            <person name="Mori M."/>
            <person name="Yoshida Y."/>
            <person name="Ohtoshi R."/>
            <person name="Malay A.D."/>
            <person name="Moran D.A.P."/>
            <person name="Tomita M."/>
            <person name="Numata K."/>
            <person name="Arakawa K."/>
        </authorList>
    </citation>
    <scope>NUCLEOTIDE SEQUENCE</scope>
</reference>
<sequence>MDLSLNQHLSVDITTRNTFPSKATIDLSLKKNKKRPPQTQRNQRGESIGVGQPTSSHVGHTGKPERGSEVRPQNEFRLQQERARSKLVNKTLPEDEATRHFRISFYGAGHVLFCQTQQRLDSGWQQAVRCGHRLQQQQHRSDHLDDWRRLQRHGLSQGTVRELDLPGRVRARGQQDHLQTAPEVL</sequence>
<evidence type="ECO:0000256" key="1">
    <source>
        <dbReference type="SAM" id="MobiDB-lite"/>
    </source>
</evidence>
<organism evidence="2 3">
    <name type="scientific">Nephila pilipes</name>
    <name type="common">Giant wood spider</name>
    <name type="synonym">Nephila maculata</name>
    <dbReference type="NCBI Taxonomy" id="299642"/>
    <lineage>
        <taxon>Eukaryota</taxon>
        <taxon>Metazoa</taxon>
        <taxon>Ecdysozoa</taxon>
        <taxon>Arthropoda</taxon>
        <taxon>Chelicerata</taxon>
        <taxon>Arachnida</taxon>
        <taxon>Araneae</taxon>
        <taxon>Araneomorphae</taxon>
        <taxon>Entelegynae</taxon>
        <taxon>Araneoidea</taxon>
        <taxon>Nephilidae</taxon>
        <taxon>Nephila</taxon>
    </lineage>
</organism>
<protein>
    <submittedName>
        <fullName evidence="2">Uncharacterized protein</fullName>
    </submittedName>
</protein>
<evidence type="ECO:0000313" key="3">
    <source>
        <dbReference type="Proteomes" id="UP000887013"/>
    </source>
</evidence>
<accession>A0A8X6TYP3</accession>
<feature type="compositionally biased region" description="Basic and acidic residues" evidence="1">
    <location>
        <begin position="62"/>
        <end position="84"/>
    </location>
</feature>
<comment type="caution">
    <text evidence="2">The sequence shown here is derived from an EMBL/GenBank/DDBJ whole genome shotgun (WGS) entry which is preliminary data.</text>
</comment>
<gene>
    <name evidence="2" type="ORF">NPIL_653901</name>
</gene>
<dbReference type="AlphaFoldDB" id="A0A8X6TYP3"/>
<dbReference type="EMBL" id="BMAW01114305">
    <property type="protein sequence ID" value="GFT61181.1"/>
    <property type="molecule type" value="Genomic_DNA"/>
</dbReference>
<keyword evidence="3" id="KW-1185">Reference proteome</keyword>
<dbReference type="Proteomes" id="UP000887013">
    <property type="component" value="Unassembled WGS sequence"/>
</dbReference>
<proteinExistence type="predicted"/>